<dbReference type="InterPro" id="IPR036249">
    <property type="entry name" value="Thioredoxin-like_sf"/>
</dbReference>
<protein>
    <recommendedName>
        <fullName evidence="4">Thioredoxin domain-containing protein</fullName>
    </recommendedName>
</protein>
<proteinExistence type="predicted"/>
<feature type="signal peptide" evidence="1">
    <location>
        <begin position="1"/>
        <end position="26"/>
    </location>
</feature>
<keyword evidence="1" id="KW-0732">Signal</keyword>
<accession>A0ABU9VY71</accession>
<evidence type="ECO:0008006" key="4">
    <source>
        <dbReference type="Google" id="ProtNLM"/>
    </source>
</evidence>
<dbReference type="SUPFAM" id="SSF52833">
    <property type="entry name" value="Thioredoxin-like"/>
    <property type="match status" value="1"/>
</dbReference>
<evidence type="ECO:0000313" key="2">
    <source>
        <dbReference type="EMBL" id="MEN1762112.1"/>
    </source>
</evidence>
<keyword evidence="3" id="KW-1185">Reference proteome</keyword>
<sequence length="188" mass="20887">MQNPATCVKGTILCLFLLLLSLGLSGCNGGASSQEEAFDSVESYLDFAAGKEDPAPPDTGPQGDVQAYGDITPTDWRRLFDQADQPYLVMIGSVYCEPCYILEETVLSAYRSAPRQVPYYHFEIGDYPIRVNWLLEQPFWAQVQEETGSEFPVTPTLLRMQGEVLLAYRVGLMDLEAFLELAEGRGVD</sequence>
<gene>
    <name evidence="2" type="ORF">AAIG11_16605</name>
</gene>
<evidence type="ECO:0000313" key="3">
    <source>
        <dbReference type="Proteomes" id="UP001407405"/>
    </source>
</evidence>
<name>A0ABU9VY71_9CLOT</name>
<dbReference type="EMBL" id="JBCITM010000028">
    <property type="protein sequence ID" value="MEN1762112.1"/>
    <property type="molecule type" value="Genomic_DNA"/>
</dbReference>
<comment type="caution">
    <text evidence="2">The sequence shown here is derived from an EMBL/GenBank/DDBJ whole genome shotgun (WGS) entry which is preliminary data.</text>
</comment>
<feature type="chain" id="PRO_5047300198" description="Thioredoxin domain-containing protein" evidence="1">
    <location>
        <begin position="27"/>
        <end position="188"/>
    </location>
</feature>
<reference evidence="2 3" key="1">
    <citation type="submission" date="2024-04" db="EMBL/GenBank/DDBJ databases">
        <title>Genome sequencing and metabolic network reconstruction of aminoacids and betaine degradation by Anoxynatronum sibiricum.</title>
        <authorList>
            <person name="Detkova E.N."/>
            <person name="Boltjanskaja Y.V."/>
            <person name="Mardanov A.V."/>
            <person name="Kevbrin V."/>
        </authorList>
    </citation>
    <scope>NUCLEOTIDE SEQUENCE [LARGE SCALE GENOMIC DNA]</scope>
    <source>
        <strain evidence="2 3">Z-7981</strain>
    </source>
</reference>
<evidence type="ECO:0000256" key="1">
    <source>
        <dbReference type="SAM" id="SignalP"/>
    </source>
</evidence>
<organism evidence="2 3">
    <name type="scientific">Anoxynatronum sibiricum</name>
    <dbReference type="NCBI Taxonomy" id="210623"/>
    <lineage>
        <taxon>Bacteria</taxon>
        <taxon>Bacillati</taxon>
        <taxon>Bacillota</taxon>
        <taxon>Clostridia</taxon>
        <taxon>Eubacteriales</taxon>
        <taxon>Clostridiaceae</taxon>
        <taxon>Anoxynatronum</taxon>
    </lineage>
</organism>
<dbReference type="Proteomes" id="UP001407405">
    <property type="component" value="Unassembled WGS sequence"/>
</dbReference>